<dbReference type="PANTHER" id="PTHR33110">
    <property type="entry name" value="F-BOX/KELCH-REPEAT PROTEIN-RELATED"/>
    <property type="match status" value="1"/>
</dbReference>
<sequence>MCYNFSAYSHKTLRVINGFGEVHFTANDLYTMSFCKVALSASPDSGSKYIVAASSDHKGALELALWQLGMMLWHVCSGVDIDGPKDLAFYQGKLYVLLRHKIRLFAFVLEEDDCGFMVSRVECCLTELPRHHPFQEGGAISCNMVVWRGELLLIIRHYGHYDSSCHRKRKVLKVKVFAVDVITNP</sequence>
<dbReference type="InterPro" id="IPR005174">
    <property type="entry name" value="KIB1-4_b-propeller"/>
</dbReference>
<evidence type="ECO:0000313" key="2">
    <source>
        <dbReference type="EMBL" id="JAD60538.1"/>
    </source>
</evidence>
<name>A0A0A9BEF6_ARUDO</name>
<reference evidence="2" key="2">
    <citation type="journal article" date="2015" name="Data Brief">
        <title>Shoot transcriptome of the giant reed, Arundo donax.</title>
        <authorList>
            <person name="Barrero R.A."/>
            <person name="Guerrero F.D."/>
            <person name="Moolhuijzen P."/>
            <person name="Goolsby J.A."/>
            <person name="Tidwell J."/>
            <person name="Bellgard S.E."/>
            <person name="Bellgard M.I."/>
        </authorList>
    </citation>
    <scope>NUCLEOTIDE SEQUENCE</scope>
    <source>
        <tissue evidence="2">Shoot tissue taken approximately 20 cm above the soil surface</tissue>
    </source>
</reference>
<dbReference type="Pfam" id="PF03478">
    <property type="entry name" value="Beta-prop_KIB1-4"/>
    <property type="match status" value="1"/>
</dbReference>
<evidence type="ECO:0000259" key="1">
    <source>
        <dbReference type="Pfam" id="PF03478"/>
    </source>
</evidence>
<accession>A0A0A9BEF6</accession>
<dbReference type="EMBL" id="GBRH01237357">
    <property type="protein sequence ID" value="JAD60538.1"/>
    <property type="molecule type" value="Transcribed_RNA"/>
</dbReference>
<dbReference type="PANTHER" id="PTHR33110:SF23">
    <property type="entry name" value="OS04G0316800 PROTEIN"/>
    <property type="match status" value="1"/>
</dbReference>
<dbReference type="AlphaFoldDB" id="A0A0A9BEF6"/>
<proteinExistence type="predicted"/>
<reference evidence="2" key="1">
    <citation type="submission" date="2014-09" db="EMBL/GenBank/DDBJ databases">
        <authorList>
            <person name="Magalhaes I.L.F."/>
            <person name="Oliveira U."/>
            <person name="Santos F.R."/>
            <person name="Vidigal T.H.D.A."/>
            <person name="Brescovit A.D."/>
            <person name="Santos A.J."/>
        </authorList>
    </citation>
    <scope>NUCLEOTIDE SEQUENCE</scope>
    <source>
        <tissue evidence="2">Shoot tissue taken approximately 20 cm above the soil surface</tissue>
    </source>
</reference>
<protein>
    <recommendedName>
        <fullName evidence="1">KIB1-4 beta-propeller domain-containing protein</fullName>
    </recommendedName>
</protein>
<feature type="domain" description="KIB1-4 beta-propeller" evidence="1">
    <location>
        <begin position="31"/>
        <end position="181"/>
    </location>
</feature>
<organism evidence="2">
    <name type="scientific">Arundo donax</name>
    <name type="common">Giant reed</name>
    <name type="synonym">Donax arundinaceus</name>
    <dbReference type="NCBI Taxonomy" id="35708"/>
    <lineage>
        <taxon>Eukaryota</taxon>
        <taxon>Viridiplantae</taxon>
        <taxon>Streptophyta</taxon>
        <taxon>Embryophyta</taxon>
        <taxon>Tracheophyta</taxon>
        <taxon>Spermatophyta</taxon>
        <taxon>Magnoliopsida</taxon>
        <taxon>Liliopsida</taxon>
        <taxon>Poales</taxon>
        <taxon>Poaceae</taxon>
        <taxon>PACMAD clade</taxon>
        <taxon>Arundinoideae</taxon>
        <taxon>Arundineae</taxon>
        <taxon>Arundo</taxon>
    </lineage>
</organism>